<dbReference type="Pfam" id="PF00296">
    <property type="entry name" value="Bac_luciferase"/>
    <property type="match status" value="1"/>
</dbReference>
<sequence length="346" mass="36519">MTHVERTARAATVPLRIAVFSHGTEAPPATRAYREELELFTAAERLGYDGAWVRQFHFRHDDAPARGGLPSPFVFFAALAERTSTLRLGLGAVTLPHEDPVRVAEDAAVLDAISDGRVELGVANGGGPETLDVFAPGLVGADHDTRRAAFDEQLARLLDALRGASLGTGTARLNPDGSGLLDRIWDATLSAESATVAARRGHGVLIGTTQTVPAEVTADAYYAALPDDAVPRVALSTAIYPAPDRETALREARAGIEAKYAWGESFLPPATTLAEKAASLNLHYGTADDIAESIASKPYSRYATQLNVQVDDGYSDVGARTDALALFAEQVAPQLGAVLAHEAVTA</sequence>
<dbReference type="Gene3D" id="3.20.20.30">
    <property type="entry name" value="Luciferase-like domain"/>
    <property type="match status" value="1"/>
</dbReference>
<dbReference type="PANTHER" id="PTHR30137:SF15">
    <property type="entry name" value="BLL6902 PROTEIN"/>
    <property type="match status" value="1"/>
</dbReference>
<name>A0ABU8Y5H6_9MICO</name>
<evidence type="ECO:0000313" key="3">
    <source>
        <dbReference type="Proteomes" id="UP001370299"/>
    </source>
</evidence>
<proteinExistence type="predicted"/>
<keyword evidence="3" id="KW-1185">Reference proteome</keyword>
<dbReference type="InterPro" id="IPR050766">
    <property type="entry name" value="Bact_Lucif_Oxidored"/>
</dbReference>
<dbReference type="RefSeq" id="WP_340196528.1">
    <property type="nucleotide sequence ID" value="NZ_JBBKAP010000038.1"/>
</dbReference>
<comment type="caution">
    <text evidence="2">The sequence shown here is derived from an EMBL/GenBank/DDBJ whole genome shotgun (WGS) entry which is preliminary data.</text>
</comment>
<dbReference type="InterPro" id="IPR036661">
    <property type="entry name" value="Luciferase-like_sf"/>
</dbReference>
<evidence type="ECO:0000259" key="1">
    <source>
        <dbReference type="Pfam" id="PF00296"/>
    </source>
</evidence>
<dbReference type="InterPro" id="IPR011251">
    <property type="entry name" value="Luciferase-like_dom"/>
</dbReference>
<dbReference type="EMBL" id="JBBLYY010000010">
    <property type="protein sequence ID" value="MEK0170081.1"/>
    <property type="molecule type" value="Genomic_DNA"/>
</dbReference>
<organism evidence="2 3">
    <name type="scientific">Curtobacterium citreum</name>
    <dbReference type="NCBI Taxonomy" id="2036"/>
    <lineage>
        <taxon>Bacteria</taxon>
        <taxon>Bacillati</taxon>
        <taxon>Actinomycetota</taxon>
        <taxon>Actinomycetes</taxon>
        <taxon>Micrococcales</taxon>
        <taxon>Microbacteriaceae</taxon>
        <taxon>Curtobacterium</taxon>
    </lineage>
</organism>
<reference evidence="2 3" key="1">
    <citation type="submission" date="2024-03" db="EMBL/GenBank/DDBJ databases">
        <title>Whole genomes of four grape xylem sap localized bacterial endophytes.</title>
        <authorList>
            <person name="Kumar G."/>
            <person name="Savka M.A."/>
        </authorList>
    </citation>
    <scope>NUCLEOTIDE SEQUENCE [LARGE SCALE GENOMIC DNA]</scope>
    <source>
        <strain evidence="2 3">RIT_GXS8</strain>
    </source>
</reference>
<accession>A0ABU8Y5H6</accession>
<dbReference type="SUPFAM" id="SSF51679">
    <property type="entry name" value="Bacterial luciferase-like"/>
    <property type="match status" value="1"/>
</dbReference>
<dbReference type="Proteomes" id="UP001370299">
    <property type="component" value="Unassembled WGS sequence"/>
</dbReference>
<gene>
    <name evidence="2" type="ORF">WMN62_01210</name>
</gene>
<evidence type="ECO:0000313" key="2">
    <source>
        <dbReference type="EMBL" id="MEK0170081.1"/>
    </source>
</evidence>
<feature type="domain" description="Luciferase-like" evidence="1">
    <location>
        <begin position="22"/>
        <end position="257"/>
    </location>
</feature>
<dbReference type="PANTHER" id="PTHR30137">
    <property type="entry name" value="LUCIFERASE-LIKE MONOOXYGENASE"/>
    <property type="match status" value="1"/>
</dbReference>
<protein>
    <submittedName>
        <fullName evidence="2">LLM class flavin-dependent oxidoreductase</fullName>
    </submittedName>
</protein>